<dbReference type="GO" id="GO:0005102">
    <property type="term" value="F:signaling receptor binding"/>
    <property type="evidence" value="ECO:0007669"/>
    <property type="project" value="Ensembl"/>
</dbReference>
<dbReference type="GO" id="GO:0032587">
    <property type="term" value="C:ruffle membrane"/>
    <property type="evidence" value="ECO:0007669"/>
    <property type="project" value="Ensembl"/>
</dbReference>
<evidence type="ECO:0000256" key="1">
    <source>
        <dbReference type="SAM" id="MobiDB-lite"/>
    </source>
</evidence>
<accession>H0WHC8</accession>
<dbReference type="GO" id="GO:2000392">
    <property type="term" value="P:regulation of lamellipodium morphogenesis"/>
    <property type="evidence" value="ECO:0007669"/>
    <property type="project" value="Ensembl"/>
</dbReference>
<sequence length="143" mass="15005">WLNLCSSAVTYRPEDDIMTPGTKDGLGTHVEDVSTPAASEELSKSGFTTLVTTGAMSVTDPHVEDQPTAESTVHAKEGQSTPVPREMTSHSGEKVGGETQTTVEKDGLTTVTLVGIIVGVLLAIGFLGGIIIVVMRKMSGRYS</sequence>
<dbReference type="Pfam" id="PF05808">
    <property type="entry name" value="Podoplanin"/>
    <property type="match status" value="1"/>
</dbReference>
<dbReference type="GO" id="GO:0061851">
    <property type="term" value="C:leading edge of lamellipodium"/>
    <property type="evidence" value="ECO:0007669"/>
    <property type="project" value="Ensembl"/>
</dbReference>
<dbReference type="PANTHER" id="PTHR47390:SF1">
    <property type="entry name" value="PODOPLANIN"/>
    <property type="match status" value="1"/>
</dbReference>
<dbReference type="PANTHER" id="PTHR47390">
    <property type="entry name" value="PODOPLANIN"/>
    <property type="match status" value="1"/>
</dbReference>
<dbReference type="GO" id="GO:0044319">
    <property type="term" value="P:wound healing, spreading of cells"/>
    <property type="evidence" value="ECO:0007669"/>
    <property type="project" value="Ensembl"/>
</dbReference>
<dbReference type="GO" id="GO:0031528">
    <property type="term" value="C:microvillus membrane"/>
    <property type="evidence" value="ECO:0007669"/>
    <property type="project" value="Ensembl"/>
</dbReference>
<evidence type="ECO:0000313" key="4">
    <source>
        <dbReference type="Proteomes" id="UP000005225"/>
    </source>
</evidence>
<dbReference type="GO" id="GO:0005829">
    <property type="term" value="C:cytosol"/>
    <property type="evidence" value="ECO:0007669"/>
    <property type="project" value="Ensembl"/>
</dbReference>
<dbReference type="OMA" id="NQFSHAK"/>
<dbReference type="GO" id="GO:0097197">
    <property type="term" value="C:tetraspanin-enriched microdomain"/>
    <property type="evidence" value="ECO:0007669"/>
    <property type="project" value="Ensembl"/>
</dbReference>
<feature type="compositionally biased region" description="Basic and acidic residues" evidence="1">
    <location>
        <begin position="87"/>
        <end position="96"/>
    </location>
</feature>
<proteinExistence type="predicted"/>
<dbReference type="EMBL" id="AAQR03101604">
    <property type="status" value="NOT_ANNOTATED_CDS"/>
    <property type="molecule type" value="Genomic_DNA"/>
</dbReference>
<dbReference type="EMBL" id="AAQR03101605">
    <property type="status" value="NOT_ANNOTATED_CDS"/>
    <property type="molecule type" value="Genomic_DNA"/>
</dbReference>
<dbReference type="GO" id="GO:0016323">
    <property type="term" value="C:basolateral plasma membrane"/>
    <property type="evidence" value="ECO:0007669"/>
    <property type="project" value="Ensembl"/>
</dbReference>
<dbReference type="AlphaFoldDB" id="H0WHC8"/>
<dbReference type="GO" id="GO:0007266">
    <property type="term" value="P:Rho protein signal transduction"/>
    <property type="evidence" value="ECO:0007669"/>
    <property type="project" value="Ensembl"/>
</dbReference>
<dbReference type="GO" id="GO:0031527">
    <property type="term" value="C:filopodium membrane"/>
    <property type="evidence" value="ECO:0007669"/>
    <property type="project" value="Ensembl"/>
</dbReference>
<dbReference type="GO" id="GO:0090091">
    <property type="term" value="P:positive regulation of extracellular matrix disassembly"/>
    <property type="evidence" value="ECO:0007669"/>
    <property type="project" value="Ensembl"/>
</dbReference>
<dbReference type="GO" id="GO:0030054">
    <property type="term" value="C:cell junction"/>
    <property type="evidence" value="ECO:0007669"/>
    <property type="project" value="Ensembl"/>
</dbReference>
<dbReference type="GO" id="GO:1901731">
    <property type="term" value="P:positive regulation of platelet aggregation"/>
    <property type="evidence" value="ECO:0007669"/>
    <property type="project" value="Ensembl"/>
</dbReference>
<dbReference type="GO" id="GO:0031258">
    <property type="term" value="C:lamellipodium membrane"/>
    <property type="evidence" value="ECO:0007669"/>
    <property type="project" value="Ensembl"/>
</dbReference>
<keyword evidence="2" id="KW-1133">Transmembrane helix</keyword>
<dbReference type="GO" id="GO:0010718">
    <property type="term" value="P:positive regulation of epithelial to mesenchymal transition"/>
    <property type="evidence" value="ECO:0007669"/>
    <property type="project" value="Ensembl"/>
</dbReference>
<evidence type="ECO:0000313" key="3">
    <source>
        <dbReference type="Ensembl" id="ENSOGAP00000000767.2"/>
    </source>
</evidence>
<keyword evidence="2" id="KW-0812">Transmembrane</keyword>
<dbReference type="GO" id="GO:0007155">
    <property type="term" value="P:cell adhesion"/>
    <property type="evidence" value="ECO:0007669"/>
    <property type="project" value="TreeGrafter"/>
</dbReference>
<dbReference type="GO" id="GO:0005739">
    <property type="term" value="C:mitochondrion"/>
    <property type="evidence" value="ECO:0007669"/>
    <property type="project" value="Ensembl"/>
</dbReference>
<dbReference type="FunCoup" id="H0WHC8">
    <property type="interactions" value="71"/>
</dbReference>
<dbReference type="Proteomes" id="UP000005225">
    <property type="component" value="Unassembled WGS sequence"/>
</dbReference>
<reference evidence="3" key="3">
    <citation type="submission" date="2025-09" db="UniProtKB">
        <authorList>
            <consortium name="Ensembl"/>
        </authorList>
    </citation>
    <scope>IDENTIFICATION</scope>
</reference>
<dbReference type="eggNOG" id="ENOG502QRWU">
    <property type="taxonomic scope" value="Eukaryota"/>
</dbReference>
<dbReference type="GO" id="GO:0030335">
    <property type="term" value="P:positive regulation of cell migration"/>
    <property type="evidence" value="ECO:0007669"/>
    <property type="project" value="Ensembl"/>
</dbReference>
<reference evidence="3" key="2">
    <citation type="submission" date="2025-08" db="UniProtKB">
        <authorList>
            <consortium name="Ensembl"/>
        </authorList>
    </citation>
    <scope>IDENTIFICATION</scope>
</reference>
<feature type="transmembrane region" description="Helical" evidence="2">
    <location>
        <begin position="113"/>
        <end position="135"/>
    </location>
</feature>
<dbReference type="EMBL" id="AAQR03101601">
    <property type="status" value="NOT_ANNOTATED_CDS"/>
    <property type="molecule type" value="Genomic_DNA"/>
</dbReference>
<dbReference type="GO" id="GO:0045121">
    <property type="term" value="C:membrane raft"/>
    <property type="evidence" value="ECO:0007669"/>
    <property type="project" value="Ensembl"/>
</dbReference>
<protein>
    <submittedName>
        <fullName evidence="3">Podoplanin</fullName>
    </submittedName>
</protein>
<dbReference type="GeneTree" id="ENSGT00390000000013"/>
<dbReference type="EMBL" id="AAQR03101602">
    <property type="status" value="NOT_ANNOTATED_CDS"/>
    <property type="molecule type" value="Genomic_DNA"/>
</dbReference>
<dbReference type="Ensembl" id="ENSOGAT00000000862.2">
    <property type="protein sequence ID" value="ENSOGAP00000000767.2"/>
    <property type="gene ID" value="ENSOGAG00000000861.2"/>
</dbReference>
<dbReference type="GO" id="GO:0051087">
    <property type="term" value="F:protein-folding chaperone binding"/>
    <property type="evidence" value="ECO:0007669"/>
    <property type="project" value="Ensembl"/>
</dbReference>
<organism evidence="3 4">
    <name type="scientific">Otolemur garnettii</name>
    <name type="common">Small-eared galago</name>
    <name type="synonym">Garnett's greater bushbaby</name>
    <dbReference type="NCBI Taxonomy" id="30611"/>
    <lineage>
        <taxon>Eukaryota</taxon>
        <taxon>Metazoa</taxon>
        <taxon>Chordata</taxon>
        <taxon>Craniata</taxon>
        <taxon>Vertebrata</taxon>
        <taxon>Euteleostomi</taxon>
        <taxon>Mammalia</taxon>
        <taxon>Eutheria</taxon>
        <taxon>Euarchontoglires</taxon>
        <taxon>Primates</taxon>
        <taxon>Strepsirrhini</taxon>
        <taxon>Lorisiformes</taxon>
        <taxon>Galagidae</taxon>
        <taxon>Otolemur</taxon>
    </lineage>
</organism>
<reference evidence="4" key="1">
    <citation type="submission" date="2011-03" db="EMBL/GenBank/DDBJ databases">
        <title>Version 3 of the genome sequence of Otolemur garnettii (Bushbaby).</title>
        <authorList>
            <consortium name="The Broad Institute Genome Sequencing Platform"/>
            <person name="Di Palma F."/>
            <person name="Johnson J."/>
            <person name="Lander E.S."/>
            <person name="Lindblad-Toh K."/>
            <person name="Jaffe D.B."/>
            <person name="Gnerre S."/>
            <person name="MacCallum I."/>
            <person name="Przybylski D."/>
            <person name="Ribeiro F.J."/>
            <person name="Burton J.N."/>
            <person name="Walker B.J."/>
            <person name="Sharpe T."/>
            <person name="Hall G."/>
        </authorList>
    </citation>
    <scope>NUCLEOTIDE SEQUENCE [LARGE SCALE GENOMIC DNA]</scope>
</reference>
<feature type="region of interest" description="Disordered" evidence="1">
    <location>
        <begin position="58"/>
        <end position="99"/>
    </location>
</feature>
<keyword evidence="2" id="KW-0472">Membrane</keyword>
<dbReference type="GO" id="GO:0019956">
    <property type="term" value="F:chemokine binding"/>
    <property type="evidence" value="ECO:0007669"/>
    <property type="project" value="Ensembl"/>
</dbReference>
<keyword evidence="4" id="KW-1185">Reference proteome</keyword>
<dbReference type="HOGENOM" id="CLU_102220_0_0_1"/>
<dbReference type="InterPro" id="IPR052684">
    <property type="entry name" value="Podoplanin_domain"/>
</dbReference>
<gene>
    <name evidence="3" type="primary">PDPN</name>
</gene>
<dbReference type="InParanoid" id="H0WHC8"/>
<name>H0WHC8_OTOGA</name>
<dbReference type="EMBL" id="AAQR03101603">
    <property type="status" value="NOT_ANNOTATED_CDS"/>
    <property type="molecule type" value="Genomic_DNA"/>
</dbReference>
<dbReference type="GO" id="GO:0016324">
    <property type="term" value="C:apical plasma membrane"/>
    <property type="evidence" value="ECO:0007669"/>
    <property type="project" value="Ensembl"/>
</dbReference>
<evidence type="ECO:0000256" key="2">
    <source>
        <dbReference type="SAM" id="Phobius"/>
    </source>
</evidence>
<dbReference type="GO" id="GO:0031410">
    <property type="term" value="C:cytoplasmic vesicle"/>
    <property type="evidence" value="ECO:0007669"/>
    <property type="project" value="Ensembl"/>
</dbReference>